<protein>
    <submittedName>
        <fullName evidence="2">GRA9 protein, putative</fullName>
    </submittedName>
</protein>
<dbReference type="Proteomes" id="UP000030754">
    <property type="component" value="Unassembled WGS sequence"/>
</dbReference>
<dbReference type="GeneID" id="25473306"/>
<feature type="chain" id="PRO_5004674164" evidence="1">
    <location>
        <begin position="23"/>
        <end position="271"/>
    </location>
</feature>
<keyword evidence="1" id="KW-0732">Signal</keyword>
<gene>
    <name evidence="2" type="ORF">ENH_00031410</name>
</gene>
<organism evidence="2 3">
    <name type="scientific">Eimeria necatrix</name>
    <dbReference type="NCBI Taxonomy" id="51315"/>
    <lineage>
        <taxon>Eukaryota</taxon>
        <taxon>Sar</taxon>
        <taxon>Alveolata</taxon>
        <taxon>Apicomplexa</taxon>
        <taxon>Conoidasida</taxon>
        <taxon>Coccidia</taxon>
        <taxon>Eucoccidiorida</taxon>
        <taxon>Eimeriorina</taxon>
        <taxon>Eimeriidae</taxon>
        <taxon>Eimeria</taxon>
    </lineage>
</organism>
<name>U6MZG5_9EIME</name>
<reference evidence="2" key="1">
    <citation type="submission" date="2013-10" db="EMBL/GenBank/DDBJ databases">
        <title>Genomic analysis of the causative agents of coccidiosis in chickens.</title>
        <authorList>
            <person name="Reid A.J."/>
            <person name="Blake D."/>
            <person name="Billington K."/>
            <person name="Browne H."/>
            <person name="Dunn M."/>
            <person name="Hung S."/>
            <person name="Kawahara F."/>
            <person name="Miranda-Saavedra D."/>
            <person name="Mourier T."/>
            <person name="Nagra H."/>
            <person name="Otto T.D."/>
            <person name="Rawlings N."/>
            <person name="Sanchez A."/>
            <person name="Sanders M."/>
            <person name="Subramaniam C."/>
            <person name="Tay Y."/>
            <person name="Dear P."/>
            <person name="Doerig C."/>
            <person name="Gruber A."/>
            <person name="Parkinson J."/>
            <person name="Shirley M."/>
            <person name="Wan K.L."/>
            <person name="Berriman M."/>
            <person name="Tomley F."/>
            <person name="Pain A."/>
        </authorList>
    </citation>
    <scope>NUCLEOTIDE SEQUENCE [LARGE SCALE GENOMIC DNA]</scope>
    <source>
        <strain evidence="2">Houghton</strain>
    </source>
</reference>
<feature type="signal peptide" evidence="1">
    <location>
        <begin position="1"/>
        <end position="22"/>
    </location>
</feature>
<dbReference type="OrthoDB" id="345717at2759"/>
<evidence type="ECO:0000256" key="1">
    <source>
        <dbReference type="SAM" id="SignalP"/>
    </source>
</evidence>
<evidence type="ECO:0000313" key="2">
    <source>
        <dbReference type="EMBL" id="CDJ67055.1"/>
    </source>
</evidence>
<proteinExistence type="predicted"/>
<dbReference type="AlphaFoldDB" id="U6MZG5"/>
<dbReference type="RefSeq" id="XP_013435522.1">
    <property type="nucleotide sequence ID" value="XM_013580068.1"/>
</dbReference>
<dbReference type="EMBL" id="HG724033">
    <property type="protein sequence ID" value="CDJ67055.1"/>
    <property type="molecule type" value="Genomic_DNA"/>
</dbReference>
<dbReference type="VEuPathDB" id="ToxoDB:ENH_00031410"/>
<evidence type="ECO:0000313" key="3">
    <source>
        <dbReference type="Proteomes" id="UP000030754"/>
    </source>
</evidence>
<reference evidence="2" key="2">
    <citation type="submission" date="2013-10" db="EMBL/GenBank/DDBJ databases">
        <authorList>
            <person name="Aslett M."/>
        </authorList>
    </citation>
    <scope>NUCLEOTIDE SEQUENCE [LARGE SCALE GENOMIC DNA]</scope>
    <source>
        <strain evidence="2">Houghton</strain>
    </source>
</reference>
<accession>U6MZG5</accession>
<keyword evidence="3" id="KW-1185">Reference proteome</keyword>
<sequence>MAPLRVQFASVAALMAAHLSFANCDANEQQSIVEAEKPESPDMGGFFGGGSLAELEKLFQQSMSSLFGVLGPMGDMMQPVGADLSISPQEGDERTCQFRVKMGDNSVSMNSVTFGMDYNGKYLSASIHREQTRKEHGEKSESLFSRSFHVRSTVHLPERCIATPGVLLASLAGYMVSSSGSEAMVVFPSSVLLSEGVEKGLLPDNIAESVSRGDQRSIKDLTASQQCLAAGFTEEQCNKLGNNKPQVSLVKPTEGGYVPVPRFDAELDLLI</sequence>